<protein>
    <submittedName>
        <fullName evidence="2">Uncharacterized protein</fullName>
    </submittedName>
</protein>
<name>A0A9P9DKS0_9PLEO</name>
<feature type="region of interest" description="Disordered" evidence="1">
    <location>
        <begin position="1"/>
        <end position="38"/>
    </location>
</feature>
<comment type="caution">
    <text evidence="2">The sequence shown here is derived from an EMBL/GenBank/DDBJ whole genome shotgun (WGS) entry which is preliminary data.</text>
</comment>
<evidence type="ECO:0000313" key="2">
    <source>
        <dbReference type="EMBL" id="KAH7121285.1"/>
    </source>
</evidence>
<feature type="compositionally biased region" description="Polar residues" evidence="1">
    <location>
        <begin position="27"/>
        <end position="36"/>
    </location>
</feature>
<dbReference type="Proteomes" id="UP000700596">
    <property type="component" value="Unassembled WGS sequence"/>
</dbReference>
<organism evidence="2 3">
    <name type="scientific">Dendryphion nanum</name>
    <dbReference type="NCBI Taxonomy" id="256645"/>
    <lineage>
        <taxon>Eukaryota</taxon>
        <taxon>Fungi</taxon>
        <taxon>Dikarya</taxon>
        <taxon>Ascomycota</taxon>
        <taxon>Pezizomycotina</taxon>
        <taxon>Dothideomycetes</taxon>
        <taxon>Pleosporomycetidae</taxon>
        <taxon>Pleosporales</taxon>
        <taxon>Torulaceae</taxon>
        <taxon>Dendryphion</taxon>
    </lineage>
</organism>
<sequence length="278" mass="32686">MPSQHNPPTQKNHNAKRSTMKPKNPITVISASSPQTDDTRGNALYERLKSELSPLLVLLLHFLWASDADKLCYELKPYRPRNPNSIWTTWYDFWYHTGTPIYTMHPTTYEPSLSRSSRLAVLTRENCVDSCFVLLHALQRLFSTGTHIHSIAWVSSMIRPRLVLLNDNRSQKFHDYFVLTSVCGAKFVFDPTGFQFGFPDFFYTWEEYEERYRDWNFAEEEGECQDDSGQWLVEEYERCGGAEWVRDLESFRNSLEGLEISEFRTYAERAEEWKDLLC</sequence>
<dbReference type="AlphaFoldDB" id="A0A9P9DKS0"/>
<dbReference type="EMBL" id="JAGMWT010000010">
    <property type="protein sequence ID" value="KAH7121285.1"/>
    <property type="molecule type" value="Genomic_DNA"/>
</dbReference>
<gene>
    <name evidence="2" type="ORF">B0J11DRAFT_508314</name>
</gene>
<evidence type="ECO:0000256" key="1">
    <source>
        <dbReference type="SAM" id="MobiDB-lite"/>
    </source>
</evidence>
<evidence type="ECO:0000313" key="3">
    <source>
        <dbReference type="Proteomes" id="UP000700596"/>
    </source>
</evidence>
<feature type="compositionally biased region" description="Polar residues" evidence="1">
    <location>
        <begin position="1"/>
        <end position="12"/>
    </location>
</feature>
<proteinExistence type="predicted"/>
<dbReference type="OrthoDB" id="3800962at2759"/>
<reference evidence="2" key="1">
    <citation type="journal article" date="2021" name="Nat. Commun.">
        <title>Genetic determinants of endophytism in the Arabidopsis root mycobiome.</title>
        <authorList>
            <person name="Mesny F."/>
            <person name="Miyauchi S."/>
            <person name="Thiergart T."/>
            <person name="Pickel B."/>
            <person name="Atanasova L."/>
            <person name="Karlsson M."/>
            <person name="Huettel B."/>
            <person name="Barry K.W."/>
            <person name="Haridas S."/>
            <person name="Chen C."/>
            <person name="Bauer D."/>
            <person name="Andreopoulos W."/>
            <person name="Pangilinan J."/>
            <person name="LaButti K."/>
            <person name="Riley R."/>
            <person name="Lipzen A."/>
            <person name="Clum A."/>
            <person name="Drula E."/>
            <person name="Henrissat B."/>
            <person name="Kohler A."/>
            <person name="Grigoriev I.V."/>
            <person name="Martin F.M."/>
            <person name="Hacquard S."/>
        </authorList>
    </citation>
    <scope>NUCLEOTIDE SEQUENCE</scope>
    <source>
        <strain evidence="2">MPI-CAGE-CH-0243</strain>
    </source>
</reference>
<accession>A0A9P9DKS0</accession>
<keyword evidence="3" id="KW-1185">Reference proteome</keyword>